<organism evidence="1">
    <name type="scientific">Magallana gigas</name>
    <name type="common">Pacific oyster</name>
    <name type="synonym">Crassostrea gigas</name>
    <dbReference type="NCBI Taxonomy" id="29159"/>
    <lineage>
        <taxon>Eukaryota</taxon>
        <taxon>Metazoa</taxon>
        <taxon>Spiralia</taxon>
        <taxon>Lophotrochozoa</taxon>
        <taxon>Mollusca</taxon>
        <taxon>Bivalvia</taxon>
        <taxon>Autobranchia</taxon>
        <taxon>Pteriomorphia</taxon>
        <taxon>Ostreida</taxon>
        <taxon>Ostreoidea</taxon>
        <taxon>Ostreidae</taxon>
        <taxon>Magallana</taxon>
    </lineage>
</organism>
<dbReference type="InterPro" id="IPR050952">
    <property type="entry name" value="TRIM-NHL_E3_ligases"/>
</dbReference>
<accession>K1RNK3</accession>
<dbReference type="SUPFAM" id="SSF101898">
    <property type="entry name" value="NHL repeat"/>
    <property type="match status" value="1"/>
</dbReference>
<dbReference type="PANTHER" id="PTHR24104:SF57">
    <property type="entry name" value="BEE-MILK PROTEIN"/>
    <property type="match status" value="1"/>
</dbReference>
<protein>
    <submittedName>
        <fullName evidence="1">Tripartite motif-containing protein 2</fullName>
    </submittedName>
</protein>
<dbReference type="Gene3D" id="2.120.10.30">
    <property type="entry name" value="TolB, C-terminal domain"/>
    <property type="match status" value="1"/>
</dbReference>
<dbReference type="GO" id="GO:0061630">
    <property type="term" value="F:ubiquitin protein ligase activity"/>
    <property type="evidence" value="ECO:0007669"/>
    <property type="project" value="TreeGrafter"/>
</dbReference>
<dbReference type="InterPro" id="IPR011042">
    <property type="entry name" value="6-blade_b-propeller_TolB-like"/>
</dbReference>
<dbReference type="AlphaFoldDB" id="K1RNK3"/>
<reference evidence="1" key="1">
    <citation type="journal article" date="2012" name="Nature">
        <title>The oyster genome reveals stress adaptation and complexity of shell formation.</title>
        <authorList>
            <person name="Zhang G."/>
            <person name="Fang X."/>
            <person name="Guo X."/>
            <person name="Li L."/>
            <person name="Luo R."/>
            <person name="Xu F."/>
            <person name="Yang P."/>
            <person name="Zhang L."/>
            <person name="Wang X."/>
            <person name="Qi H."/>
            <person name="Xiong Z."/>
            <person name="Que H."/>
            <person name="Xie Y."/>
            <person name="Holland P.W."/>
            <person name="Paps J."/>
            <person name="Zhu Y."/>
            <person name="Wu F."/>
            <person name="Chen Y."/>
            <person name="Wang J."/>
            <person name="Peng C."/>
            <person name="Meng J."/>
            <person name="Yang L."/>
            <person name="Liu J."/>
            <person name="Wen B."/>
            <person name="Zhang N."/>
            <person name="Huang Z."/>
            <person name="Zhu Q."/>
            <person name="Feng Y."/>
            <person name="Mount A."/>
            <person name="Hedgecock D."/>
            <person name="Xu Z."/>
            <person name="Liu Y."/>
            <person name="Domazet-Loso T."/>
            <person name="Du Y."/>
            <person name="Sun X."/>
            <person name="Zhang S."/>
            <person name="Liu B."/>
            <person name="Cheng P."/>
            <person name="Jiang X."/>
            <person name="Li J."/>
            <person name="Fan D."/>
            <person name="Wang W."/>
            <person name="Fu W."/>
            <person name="Wang T."/>
            <person name="Wang B."/>
            <person name="Zhang J."/>
            <person name="Peng Z."/>
            <person name="Li Y."/>
            <person name="Li N."/>
            <person name="Wang J."/>
            <person name="Chen M."/>
            <person name="He Y."/>
            <person name="Tan F."/>
            <person name="Song X."/>
            <person name="Zheng Q."/>
            <person name="Huang R."/>
            <person name="Yang H."/>
            <person name="Du X."/>
            <person name="Chen L."/>
            <person name="Yang M."/>
            <person name="Gaffney P.M."/>
            <person name="Wang S."/>
            <person name="Luo L."/>
            <person name="She Z."/>
            <person name="Ming Y."/>
            <person name="Huang W."/>
            <person name="Zhang S."/>
            <person name="Huang B."/>
            <person name="Zhang Y."/>
            <person name="Qu T."/>
            <person name="Ni P."/>
            <person name="Miao G."/>
            <person name="Wang J."/>
            <person name="Wang Q."/>
            <person name="Steinberg C.E."/>
            <person name="Wang H."/>
            <person name="Li N."/>
            <person name="Qian L."/>
            <person name="Zhang G."/>
            <person name="Li Y."/>
            <person name="Yang H."/>
            <person name="Liu X."/>
            <person name="Wang J."/>
            <person name="Yin Y."/>
            <person name="Wang J."/>
        </authorList>
    </citation>
    <scope>NUCLEOTIDE SEQUENCE [LARGE SCALE GENOMIC DNA]</scope>
    <source>
        <strain evidence="1">05x7-T-G4-1.051#20</strain>
    </source>
</reference>
<evidence type="ECO:0000313" key="1">
    <source>
        <dbReference type="EMBL" id="EKC35981.1"/>
    </source>
</evidence>
<dbReference type="GO" id="GO:0000209">
    <property type="term" value="P:protein polyubiquitination"/>
    <property type="evidence" value="ECO:0007669"/>
    <property type="project" value="TreeGrafter"/>
</dbReference>
<dbReference type="EMBL" id="JH816729">
    <property type="protein sequence ID" value="EKC35981.1"/>
    <property type="molecule type" value="Genomic_DNA"/>
</dbReference>
<name>K1RNK3_MAGGI</name>
<dbReference type="PANTHER" id="PTHR24104">
    <property type="entry name" value="E3 UBIQUITIN-PROTEIN LIGASE NHLRC1-RELATED"/>
    <property type="match status" value="1"/>
</dbReference>
<dbReference type="GO" id="GO:0043161">
    <property type="term" value="P:proteasome-mediated ubiquitin-dependent protein catabolic process"/>
    <property type="evidence" value="ECO:0007669"/>
    <property type="project" value="TreeGrafter"/>
</dbReference>
<gene>
    <name evidence="1" type="ORF">CGI_10027539</name>
</gene>
<proteinExistence type="predicted"/>
<sequence>MLSLMIHADFEDVPKSNQTRGNVEEQERNLAVIGENATHSAEYVTIVSNAIKTSFDEHQQGNSKTAEDIIGKRIEPIDQKDNVISFSVSRIMECDVNIYPIDCNKQRNNDHLSSNDGLIDSPIYTSVLDISMEDCKQDDEYNHLNEQRNTDSHDDEYDHAGLLLCNEIYSDYTGIWKKSDLTENSQKLTAAIDKQGEELHREIDILIQKLKSDLSEMDSKQLALIIKQEDEIALTISEITQCIADLKTLLDSSDVNRVSVYKSRNAKFRRLPPKLSICFPHFTPQKINKEQLHQQLGSLSALSTKTEEHGCIIDSPDVELTSVEGPLINVPPIITDINTEYGEFKLRNVTCLDDEQIWTCGDENIMRLYNLQGELVQTIKTKSGNNPWAMAVTRSGDLVYADYHDKTVNIVKKKKIMPLIRLKGWRPLGVCSTASDDLLVVMVSNDNKQSKVVRYSGSTEKQRIQDDDKGQHLYSCGGLLNTKYISENRNLDICVSDFYARAIVVVNQAGKFRFNYIGLPSTTKGLFSPRGITTDSYSRILAADSSYDNECIHILDENGHFLRYIHNCQLHTPWGLCVDTKDNLFMAECYTGKVKKLQYYM</sequence>
<dbReference type="InParanoid" id="K1RNK3"/>
<dbReference type="HOGENOM" id="CLU_007742_5_0_1"/>